<dbReference type="Pfam" id="PF00106">
    <property type="entry name" value="adh_short"/>
    <property type="match status" value="1"/>
</dbReference>
<accession>A0A4V3SAY5</accession>
<dbReference type="Proteomes" id="UP000310200">
    <property type="component" value="Unassembled WGS sequence"/>
</dbReference>
<evidence type="ECO:0000313" key="8">
    <source>
        <dbReference type="Proteomes" id="UP000310200"/>
    </source>
</evidence>
<dbReference type="InterPro" id="IPR052149">
    <property type="entry name" value="17-beta-HSD3-like"/>
</dbReference>
<comment type="subcellular location">
    <subcellularLocation>
        <location evidence="1">Mitochondrion</location>
    </subcellularLocation>
</comment>
<evidence type="ECO:0000256" key="2">
    <source>
        <dbReference type="ARBA" id="ARBA00022857"/>
    </source>
</evidence>
<dbReference type="PANTHER" id="PTHR44889:SF1">
    <property type="entry name" value="INACTIVE HYDROXYSTEROID DEHYDROGENASE-LIKE PROTEIN 1"/>
    <property type="match status" value="1"/>
</dbReference>
<keyword evidence="8" id="KW-1185">Reference proteome</keyword>
<name>A0A4V3SAY5_9HYME</name>
<evidence type="ECO:0000256" key="3">
    <source>
        <dbReference type="ARBA" id="ARBA00023002"/>
    </source>
</evidence>
<keyword evidence="2" id="KW-0521">NADP</keyword>
<dbReference type="SUPFAM" id="SSF51735">
    <property type="entry name" value="NAD(P)-binding Rossmann-fold domains"/>
    <property type="match status" value="1"/>
</dbReference>
<comment type="caution">
    <text evidence="7">The sequence shown here is derived from an EMBL/GenBank/DDBJ whole genome shotgun (WGS) entry which is preliminary data.</text>
</comment>
<keyword evidence="6" id="KW-0472">Membrane</keyword>
<gene>
    <name evidence="7" type="ORF">DBV15_06930</name>
</gene>
<dbReference type="PRINTS" id="PR00080">
    <property type="entry name" value="SDRFAMILY"/>
</dbReference>
<dbReference type="CDD" id="cd05356">
    <property type="entry name" value="17beta-HSD1_like_SDR_c"/>
    <property type="match status" value="1"/>
</dbReference>
<evidence type="ECO:0000256" key="6">
    <source>
        <dbReference type="SAM" id="Phobius"/>
    </source>
</evidence>
<dbReference type="GO" id="GO:0005739">
    <property type="term" value="C:mitochondrion"/>
    <property type="evidence" value="ECO:0007669"/>
    <property type="project" value="UniProtKB-SubCell"/>
</dbReference>
<evidence type="ECO:0000256" key="1">
    <source>
        <dbReference type="ARBA" id="ARBA00004173"/>
    </source>
</evidence>
<sequence length="324" mass="36660">MLLTIAFWMLVILITFWILLGPVTRFLRVLWEIIMQIYNKKTIDLRTKFGEWAIVTGSTDGIGKAYAKELAVRNMNLILISRNLEKLERTKDEILLINPKIEVKVIAADFAEGENAFTKIHPLLQDISVGILVNNVGKQYEYPMYVGEVPEKELWDIINVNVGATTLMTRLVIGQMQKRKQGAIVNVSSGSEFQPLPLMTVYAATKAYVKSFSDALRAEYSRFGITIQHLSPLFVNTKMNAFSSRLQVSSIFVPDATTYARNAIATLGKMDSSTGYWAHSIQKFVTLMPPVWIRTKIGQIMNESFRQESVSYTHLDVSQPNAVR</sequence>
<dbReference type="AlphaFoldDB" id="A0A4V3SAY5"/>
<organism evidence="7 8">
    <name type="scientific">Temnothorax longispinosus</name>
    <dbReference type="NCBI Taxonomy" id="300112"/>
    <lineage>
        <taxon>Eukaryota</taxon>
        <taxon>Metazoa</taxon>
        <taxon>Ecdysozoa</taxon>
        <taxon>Arthropoda</taxon>
        <taxon>Hexapoda</taxon>
        <taxon>Insecta</taxon>
        <taxon>Pterygota</taxon>
        <taxon>Neoptera</taxon>
        <taxon>Endopterygota</taxon>
        <taxon>Hymenoptera</taxon>
        <taxon>Apocrita</taxon>
        <taxon>Aculeata</taxon>
        <taxon>Formicoidea</taxon>
        <taxon>Formicidae</taxon>
        <taxon>Myrmicinae</taxon>
        <taxon>Temnothorax</taxon>
    </lineage>
</organism>
<reference evidence="7 8" key="1">
    <citation type="journal article" date="2019" name="Philos. Trans. R. Soc. Lond., B, Biol. Sci.">
        <title>Ant behaviour and brain gene expression of defending hosts depend on the ecological success of the intruding social parasite.</title>
        <authorList>
            <person name="Kaur R."/>
            <person name="Stoldt M."/>
            <person name="Jongepier E."/>
            <person name="Feldmeyer B."/>
            <person name="Menzel F."/>
            <person name="Bornberg-Bauer E."/>
            <person name="Foitzik S."/>
        </authorList>
    </citation>
    <scope>NUCLEOTIDE SEQUENCE [LARGE SCALE GENOMIC DNA]</scope>
    <source>
        <tissue evidence="7">Whole body</tissue>
    </source>
</reference>
<dbReference type="FunFam" id="3.40.50.720:FF:000137">
    <property type="entry name" value="Hydroxysteroid (17-beta) dehydrogenase 3"/>
    <property type="match status" value="1"/>
</dbReference>
<protein>
    <submittedName>
        <fullName evidence="7">Inactive hydroxysteroid dehydrogenase-like protein 1</fullName>
    </submittedName>
</protein>
<keyword evidence="3" id="KW-0560">Oxidoreductase</keyword>
<dbReference type="PIRSF" id="PIRSF000126">
    <property type="entry name" value="11-beta-HSD1"/>
    <property type="match status" value="1"/>
</dbReference>
<comment type="similarity">
    <text evidence="5">Belongs to the short-chain dehydrogenases/reductases (SDR) family. 17-beta-HSD 3 subfamily.</text>
</comment>
<keyword evidence="4" id="KW-0496">Mitochondrion</keyword>
<dbReference type="PROSITE" id="PS00061">
    <property type="entry name" value="ADH_SHORT"/>
    <property type="match status" value="1"/>
</dbReference>
<dbReference type="PRINTS" id="PR00081">
    <property type="entry name" value="GDHRDH"/>
</dbReference>
<dbReference type="EMBL" id="QBLH01001897">
    <property type="protein sequence ID" value="TGZ50704.1"/>
    <property type="molecule type" value="Genomic_DNA"/>
</dbReference>
<keyword evidence="6" id="KW-0812">Transmembrane</keyword>
<evidence type="ECO:0000313" key="7">
    <source>
        <dbReference type="EMBL" id="TGZ50704.1"/>
    </source>
</evidence>
<dbReference type="GO" id="GO:0016491">
    <property type="term" value="F:oxidoreductase activity"/>
    <property type="evidence" value="ECO:0007669"/>
    <property type="project" value="UniProtKB-KW"/>
</dbReference>
<dbReference type="InterPro" id="IPR036291">
    <property type="entry name" value="NAD(P)-bd_dom_sf"/>
</dbReference>
<keyword evidence="6" id="KW-1133">Transmembrane helix</keyword>
<evidence type="ECO:0000256" key="5">
    <source>
        <dbReference type="ARBA" id="ARBA00038261"/>
    </source>
</evidence>
<dbReference type="PANTHER" id="PTHR44889">
    <property type="entry name" value="INACTIVE HYDROXYSTEROID DEHYDROGENASE-LIKE PROTEIN 1"/>
    <property type="match status" value="1"/>
</dbReference>
<dbReference type="STRING" id="300112.A0A4V3SAY5"/>
<dbReference type="InterPro" id="IPR020904">
    <property type="entry name" value="Sc_DH/Rdtase_CS"/>
</dbReference>
<proteinExistence type="inferred from homology"/>
<evidence type="ECO:0000256" key="4">
    <source>
        <dbReference type="ARBA" id="ARBA00023128"/>
    </source>
</evidence>
<dbReference type="Gene3D" id="3.40.50.720">
    <property type="entry name" value="NAD(P)-binding Rossmann-like Domain"/>
    <property type="match status" value="1"/>
</dbReference>
<dbReference type="InterPro" id="IPR002347">
    <property type="entry name" value="SDR_fam"/>
</dbReference>
<feature type="transmembrane region" description="Helical" evidence="6">
    <location>
        <begin position="6"/>
        <end position="31"/>
    </location>
</feature>